<evidence type="ECO:0000256" key="1">
    <source>
        <dbReference type="SAM" id="MobiDB-lite"/>
    </source>
</evidence>
<proteinExistence type="predicted"/>
<evidence type="ECO:0000313" key="2">
    <source>
        <dbReference type="EMBL" id="CAG6398309.1"/>
    </source>
</evidence>
<dbReference type="AlphaFoldDB" id="A0A9W4GUM4"/>
<keyword evidence="3" id="KW-1185">Reference proteome</keyword>
<gene>
    <name evidence="2" type="ORF">SCOCK_690025</name>
</gene>
<reference evidence="2" key="1">
    <citation type="submission" date="2021-05" db="EMBL/GenBank/DDBJ databases">
        <authorList>
            <person name="Arsene-Ploetze F."/>
        </authorList>
    </citation>
    <scope>NUCLEOTIDE SEQUENCE</scope>
    <source>
        <strain evidence="2">DSM 42138</strain>
    </source>
</reference>
<name>A0A9W4GUM4_9ACTN</name>
<comment type="caution">
    <text evidence="2">The sequence shown here is derived from an EMBL/GenBank/DDBJ whole genome shotgun (WGS) entry which is preliminary data.</text>
</comment>
<feature type="region of interest" description="Disordered" evidence="1">
    <location>
        <begin position="1"/>
        <end position="37"/>
    </location>
</feature>
<organism evidence="2 3">
    <name type="scientific">Actinacidiphila cocklensis</name>
    <dbReference type="NCBI Taxonomy" id="887465"/>
    <lineage>
        <taxon>Bacteria</taxon>
        <taxon>Bacillati</taxon>
        <taxon>Actinomycetota</taxon>
        <taxon>Actinomycetes</taxon>
        <taxon>Kitasatosporales</taxon>
        <taxon>Streptomycetaceae</taxon>
        <taxon>Actinacidiphila</taxon>
    </lineage>
</organism>
<protein>
    <submittedName>
        <fullName evidence="2">Uncharacterized protein</fullName>
    </submittedName>
</protein>
<evidence type="ECO:0000313" key="3">
    <source>
        <dbReference type="Proteomes" id="UP001152519"/>
    </source>
</evidence>
<dbReference type="Proteomes" id="UP001152519">
    <property type="component" value="Unassembled WGS sequence"/>
</dbReference>
<accession>A0A9W4GUM4</accession>
<sequence length="37" mass="3889">MAPAVRLGRKSIRPSRAVDQEPGEPEAVMPDEVGATA</sequence>
<dbReference type="EMBL" id="CAJSLV010000102">
    <property type="protein sequence ID" value="CAG6398309.1"/>
    <property type="molecule type" value="Genomic_DNA"/>
</dbReference>